<keyword evidence="3" id="KW-1185">Reference proteome</keyword>
<dbReference type="PANTHER" id="PTHR33678:SF2">
    <property type="match status" value="1"/>
</dbReference>
<gene>
    <name evidence="2" type="ORF">CA85_13070</name>
</gene>
<dbReference type="Pfam" id="PF03050">
    <property type="entry name" value="DDE_Tnp_IS66"/>
    <property type="match status" value="1"/>
</dbReference>
<name>A0A5C5YAW0_9BACT</name>
<sequence length="193" mass="22208">MRSFAQNDRIFAAQLAFCCAVGIDRSLAIAIGFRSRVRIAEQINRRHPSFTKSVQDHPTLRHQIGQEERREMLLQISHQFGQHAKITAKSLQSQFGQKCDIKKAGNNYTEWLVFVDDDRVPPTNNLAERALRPLVVLRKITFGHRSETGAQTMARLMTVAETARRHGHRASDIYFELLRRPPDAVMRRLYADK</sequence>
<dbReference type="Proteomes" id="UP000318053">
    <property type="component" value="Unassembled WGS sequence"/>
</dbReference>
<feature type="domain" description="Transposase IS66 central" evidence="1">
    <location>
        <begin position="53"/>
        <end position="151"/>
    </location>
</feature>
<dbReference type="RefSeq" id="WP_186774778.1">
    <property type="nucleotide sequence ID" value="NZ_SJPK01000003.1"/>
</dbReference>
<reference evidence="2 3" key="1">
    <citation type="submission" date="2019-02" db="EMBL/GenBank/DDBJ databases">
        <title>Deep-cultivation of Planctomycetes and their phenomic and genomic characterization uncovers novel biology.</title>
        <authorList>
            <person name="Wiegand S."/>
            <person name="Jogler M."/>
            <person name="Boedeker C."/>
            <person name="Pinto D."/>
            <person name="Vollmers J."/>
            <person name="Rivas-Marin E."/>
            <person name="Kohn T."/>
            <person name="Peeters S.H."/>
            <person name="Heuer A."/>
            <person name="Rast P."/>
            <person name="Oberbeckmann S."/>
            <person name="Bunk B."/>
            <person name="Jeske O."/>
            <person name="Meyerdierks A."/>
            <person name="Storesund J.E."/>
            <person name="Kallscheuer N."/>
            <person name="Luecker S."/>
            <person name="Lage O.M."/>
            <person name="Pohl T."/>
            <person name="Merkel B.J."/>
            <person name="Hornburger P."/>
            <person name="Mueller R.-W."/>
            <person name="Bruemmer F."/>
            <person name="Labrenz M."/>
            <person name="Spormann A.M."/>
            <person name="Op Den Camp H."/>
            <person name="Overmann J."/>
            <person name="Amann R."/>
            <person name="Jetten M.S.M."/>
            <person name="Mascher T."/>
            <person name="Medema M.H."/>
            <person name="Devos D.P."/>
            <person name="Kaster A.-K."/>
            <person name="Ovreas L."/>
            <person name="Rohde M."/>
            <person name="Galperin M.Y."/>
            <person name="Jogler C."/>
        </authorList>
    </citation>
    <scope>NUCLEOTIDE SEQUENCE [LARGE SCALE GENOMIC DNA]</scope>
    <source>
        <strain evidence="2 3">CA85</strain>
    </source>
</reference>
<dbReference type="EMBL" id="SJPK01000003">
    <property type="protein sequence ID" value="TWT72846.1"/>
    <property type="molecule type" value="Genomic_DNA"/>
</dbReference>
<dbReference type="PANTHER" id="PTHR33678">
    <property type="entry name" value="BLL1576 PROTEIN"/>
    <property type="match status" value="1"/>
</dbReference>
<dbReference type="AlphaFoldDB" id="A0A5C5YAW0"/>
<evidence type="ECO:0000259" key="1">
    <source>
        <dbReference type="Pfam" id="PF03050"/>
    </source>
</evidence>
<comment type="caution">
    <text evidence="2">The sequence shown here is derived from an EMBL/GenBank/DDBJ whole genome shotgun (WGS) entry which is preliminary data.</text>
</comment>
<evidence type="ECO:0000313" key="3">
    <source>
        <dbReference type="Proteomes" id="UP000318053"/>
    </source>
</evidence>
<dbReference type="InterPro" id="IPR004291">
    <property type="entry name" value="Transposase_IS66_central"/>
</dbReference>
<evidence type="ECO:0000313" key="2">
    <source>
        <dbReference type="EMBL" id="TWT72846.1"/>
    </source>
</evidence>
<protein>
    <submittedName>
        <fullName evidence="2">Transposase IS66 family protein</fullName>
    </submittedName>
</protein>
<proteinExistence type="predicted"/>
<dbReference type="InterPro" id="IPR052344">
    <property type="entry name" value="Transposase-related"/>
</dbReference>
<organism evidence="2 3">
    <name type="scientific">Allorhodopirellula solitaria</name>
    <dbReference type="NCBI Taxonomy" id="2527987"/>
    <lineage>
        <taxon>Bacteria</taxon>
        <taxon>Pseudomonadati</taxon>
        <taxon>Planctomycetota</taxon>
        <taxon>Planctomycetia</taxon>
        <taxon>Pirellulales</taxon>
        <taxon>Pirellulaceae</taxon>
        <taxon>Allorhodopirellula</taxon>
    </lineage>
</organism>
<accession>A0A5C5YAW0</accession>